<organism evidence="1 2">
    <name type="scientific">Agrocybe chaxingu</name>
    <dbReference type="NCBI Taxonomy" id="84603"/>
    <lineage>
        <taxon>Eukaryota</taxon>
        <taxon>Fungi</taxon>
        <taxon>Dikarya</taxon>
        <taxon>Basidiomycota</taxon>
        <taxon>Agaricomycotina</taxon>
        <taxon>Agaricomycetes</taxon>
        <taxon>Agaricomycetidae</taxon>
        <taxon>Agaricales</taxon>
        <taxon>Agaricineae</taxon>
        <taxon>Strophariaceae</taxon>
        <taxon>Agrocybe</taxon>
    </lineage>
</organism>
<protein>
    <submittedName>
        <fullName evidence="1">Uncharacterized protein</fullName>
    </submittedName>
</protein>
<dbReference type="Gene3D" id="1.25.10.10">
    <property type="entry name" value="Leucine-rich Repeat Variant"/>
    <property type="match status" value="1"/>
</dbReference>
<proteinExistence type="predicted"/>
<evidence type="ECO:0000313" key="2">
    <source>
        <dbReference type="Proteomes" id="UP001148786"/>
    </source>
</evidence>
<keyword evidence="2" id="KW-1185">Reference proteome</keyword>
<comment type="caution">
    <text evidence="1">The sequence shown here is derived from an EMBL/GenBank/DDBJ whole genome shotgun (WGS) entry which is preliminary data.</text>
</comment>
<name>A0A9W8JX75_9AGAR</name>
<evidence type="ECO:0000313" key="1">
    <source>
        <dbReference type="EMBL" id="KAJ3492532.1"/>
    </source>
</evidence>
<reference evidence="1" key="1">
    <citation type="submission" date="2022-07" db="EMBL/GenBank/DDBJ databases">
        <title>Genome Sequence of Agrocybe chaxingu.</title>
        <authorList>
            <person name="Buettner E."/>
        </authorList>
    </citation>
    <scope>NUCLEOTIDE SEQUENCE</scope>
    <source>
        <strain evidence="1">MP-N11</strain>
    </source>
</reference>
<dbReference type="InterPro" id="IPR016024">
    <property type="entry name" value="ARM-type_fold"/>
</dbReference>
<dbReference type="SUPFAM" id="SSF48371">
    <property type="entry name" value="ARM repeat"/>
    <property type="match status" value="1"/>
</dbReference>
<dbReference type="AlphaFoldDB" id="A0A9W8JX75"/>
<dbReference type="Proteomes" id="UP001148786">
    <property type="component" value="Unassembled WGS sequence"/>
</dbReference>
<gene>
    <name evidence="1" type="ORF">NLJ89_g11213</name>
</gene>
<sequence length="408" mass="44618">MNLHTPADMLEENASERAFIAGLRIPFLRELLDETVKKALDPTLDLNVRSNCIETLQIILKRKGVIGAPHALAILLGFYDLIKQTGEEAETLLKLYLAHPIKEILDIMCCLANIIPQNVLERIIPVVEVDISSSHMPASFSALLLLASLGGSREKSRTMLTFARGIWLVAEKVGSGALSPLSYAFSQVLQHWLNCVHLSFIVKARSRAIIKLLLRWLQDGSDFILLPGTPWDTYILSFIGSILFSMKKRIIPLLPHLLQALLTFVGGPYTLTYKGQAVVALGVLAAASGSAFAPYTGTSMNALAPLLRESSSNTSVTRGEAHRAAVKIFKAVGATSFKPYLAALVDAVLLPQDCYQSLALFRSLVLLTHYSPELLIQIFSGDALHSLFHRVTPAVSSYMLVEDGAPIF</sequence>
<dbReference type="EMBL" id="JANKHO010002436">
    <property type="protein sequence ID" value="KAJ3492532.1"/>
    <property type="molecule type" value="Genomic_DNA"/>
</dbReference>
<dbReference type="InterPro" id="IPR011989">
    <property type="entry name" value="ARM-like"/>
</dbReference>
<accession>A0A9W8JX75</accession>